<dbReference type="CDD" id="cd05013">
    <property type="entry name" value="SIS_RpiR"/>
    <property type="match status" value="1"/>
</dbReference>
<reference evidence="5" key="1">
    <citation type="submission" date="2021-11" db="EMBL/GenBank/DDBJ databases">
        <title>Description of a new species Pelosinus isolated from the bottom sediments of Lake Baikal.</title>
        <authorList>
            <person name="Zakharyuk A."/>
        </authorList>
    </citation>
    <scope>NUCLEOTIDE SEQUENCE</scope>
    <source>
        <strain evidence="5">Bkl1</strain>
    </source>
</reference>
<dbReference type="EMBL" id="JAJHJB010000009">
    <property type="protein sequence ID" value="MCC5465444.1"/>
    <property type="molecule type" value="Genomic_DNA"/>
</dbReference>
<sequence>MKLEEIINKRKASLNQTDMGIWKYIFNHKQKCRHMSIHDLAKECCVSSTTVVRFAKKLSLDGFGELKAVLKMEEERNIGDEQDVLGAITSFYQHSWKEIVKRNYDGASRLMYGAKRVFAYASGYVQSNVVQEIKRLFFFDDVLIYEVRGQEEFHSLAKMMKTDDLVIIVSLSGETPMAVEFAQKLQLKDVPLISITRLHDNTLAGLSTENLYVTPATFQLYEADEDKTPYQSMLPYFLLIEIWYVKYKLYRKNKIK</sequence>
<name>A0ABS8HU91_9FIRM</name>
<dbReference type="InterPro" id="IPR035472">
    <property type="entry name" value="RpiR-like_SIS"/>
</dbReference>
<dbReference type="Pfam" id="PF01418">
    <property type="entry name" value="HTH_6"/>
    <property type="match status" value="1"/>
</dbReference>
<dbReference type="InterPro" id="IPR000281">
    <property type="entry name" value="HTH_RpiR"/>
</dbReference>
<evidence type="ECO:0000256" key="1">
    <source>
        <dbReference type="ARBA" id="ARBA00023015"/>
    </source>
</evidence>
<feature type="domain" description="HTH rpiR-type" evidence="4">
    <location>
        <begin position="1"/>
        <end position="77"/>
    </location>
</feature>
<evidence type="ECO:0000256" key="2">
    <source>
        <dbReference type="ARBA" id="ARBA00023125"/>
    </source>
</evidence>
<dbReference type="Gene3D" id="3.40.50.10490">
    <property type="entry name" value="Glucose-6-phosphate isomerase like protein, domain 1"/>
    <property type="match status" value="1"/>
</dbReference>
<dbReference type="Pfam" id="PF01380">
    <property type="entry name" value="SIS"/>
    <property type="match status" value="1"/>
</dbReference>
<keyword evidence="6" id="KW-1185">Reference proteome</keyword>
<dbReference type="InterPro" id="IPR046348">
    <property type="entry name" value="SIS_dom_sf"/>
</dbReference>
<evidence type="ECO:0000256" key="3">
    <source>
        <dbReference type="ARBA" id="ARBA00023163"/>
    </source>
</evidence>
<evidence type="ECO:0000313" key="5">
    <source>
        <dbReference type="EMBL" id="MCC5465444.1"/>
    </source>
</evidence>
<dbReference type="InterPro" id="IPR036388">
    <property type="entry name" value="WH-like_DNA-bd_sf"/>
</dbReference>
<comment type="caution">
    <text evidence="5">The sequence shown here is derived from an EMBL/GenBank/DDBJ whole genome shotgun (WGS) entry which is preliminary data.</text>
</comment>
<dbReference type="PROSITE" id="PS51071">
    <property type="entry name" value="HTH_RPIR"/>
    <property type="match status" value="1"/>
</dbReference>
<dbReference type="InterPro" id="IPR047640">
    <property type="entry name" value="RpiR-like"/>
</dbReference>
<dbReference type="InterPro" id="IPR009057">
    <property type="entry name" value="Homeodomain-like_sf"/>
</dbReference>
<keyword evidence="3" id="KW-0804">Transcription</keyword>
<dbReference type="Proteomes" id="UP001165492">
    <property type="component" value="Unassembled WGS sequence"/>
</dbReference>
<organism evidence="5 6">
    <name type="scientific">Pelosinus baikalensis</name>
    <dbReference type="NCBI Taxonomy" id="2892015"/>
    <lineage>
        <taxon>Bacteria</taxon>
        <taxon>Bacillati</taxon>
        <taxon>Bacillota</taxon>
        <taxon>Negativicutes</taxon>
        <taxon>Selenomonadales</taxon>
        <taxon>Sporomusaceae</taxon>
        <taxon>Pelosinus</taxon>
    </lineage>
</organism>
<dbReference type="PANTHER" id="PTHR30514">
    <property type="entry name" value="GLUCOKINASE"/>
    <property type="match status" value="1"/>
</dbReference>
<dbReference type="RefSeq" id="WP_229534771.1">
    <property type="nucleotide sequence ID" value="NZ_JAJHJB010000009.1"/>
</dbReference>
<keyword evidence="1" id="KW-0805">Transcription regulation</keyword>
<accession>A0ABS8HU91</accession>
<gene>
    <name evidence="5" type="ORF">LMF89_08730</name>
</gene>
<dbReference type="Gene3D" id="1.10.10.10">
    <property type="entry name" value="Winged helix-like DNA-binding domain superfamily/Winged helix DNA-binding domain"/>
    <property type="match status" value="1"/>
</dbReference>
<dbReference type="PANTHER" id="PTHR30514:SF1">
    <property type="entry name" value="HTH-TYPE TRANSCRIPTIONAL REGULATOR HEXR-RELATED"/>
    <property type="match status" value="1"/>
</dbReference>
<evidence type="ECO:0000313" key="6">
    <source>
        <dbReference type="Proteomes" id="UP001165492"/>
    </source>
</evidence>
<keyword evidence="2" id="KW-0238">DNA-binding</keyword>
<dbReference type="SUPFAM" id="SSF53697">
    <property type="entry name" value="SIS domain"/>
    <property type="match status" value="1"/>
</dbReference>
<dbReference type="InterPro" id="IPR001347">
    <property type="entry name" value="SIS_dom"/>
</dbReference>
<dbReference type="SUPFAM" id="SSF46689">
    <property type="entry name" value="Homeodomain-like"/>
    <property type="match status" value="1"/>
</dbReference>
<protein>
    <submittedName>
        <fullName evidence="5">MurR/RpiR family transcriptional regulator</fullName>
    </submittedName>
</protein>
<proteinExistence type="predicted"/>
<evidence type="ECO:0000259" key="4">
    <source>
        <dbReference type="PROSITE" id="PS51071"/>
    </source>
</evidence>